<feature type="transmembrane region" description="Helical" evidence="1">
    <location>
        <begin position="12"/>
        <end position="32"/>
    </location>
</feature>
<dbReference type="KEGG" id="laj:A0128_00765"/>
<proteinExistence type="predicted"/>
<accession>A0A1D7USH3</accession>
<evidence type="ECO:0000313" key="2">
    <source>
        <dbReference type="EMBL" id="AOP32536.1"/>
    </source>
</evidence>
<dbReference type="OrthoDB" id="332088at2"/>
<name>A0A1D7USH3_9LEPT</name>
<keyword evidence="1" id="KW-0472">Membrane</keyword>
<dbReference type="AlphaFoldDB" id="A0A1D7USH3"/>
<dbReference type="RefSeq" id="WP_069605786.1">
    <property type="nucleotide sequence ID" value="NZ_CP015217.1"/>
</dbReference>
<evidence type="ECO:0000313" key="3">
    <source>
        <dbReference type="Proteomes" id="UP000094197"/>
    </source>
</evidence>
<dbReference type="Proteomes" id="UP000094197">
    <property type="component" value="Chromosome 1"/>
</dbReference>
<keyword evidence="1" id="KW-1133">Transmembrane helix</keyword>
<gene>
    <name evidence="2" type="ORF">A0128_00765</name>
</gene>
<evidence type="ECO:0000256" key="1">
    <source>
        <dbReference type="SAM" id="Phobius"/>
    </source>
</evidence>
<organism evidence="2 3">
    <name type="scientific">Leptospira tipperaryensis</name>
    <dbReference type="NCBI Taxonomy" id="2564040"/>
    <lineage>
        <taxon>Bacteria</taxon>
        <taxon>Pseudomonadati</taxon>
        <taxon>Spirochaetota</taxon>
        <taxon>Spirochaetia</taxon>
        <taxon>Leptospirales</taxon>
        <taxon>Leptospiraceae</taxon>
        <taxon>Leptospira</taxon>
    </lineage>
</organism>
<keyword evidence="1" id="KW-0812">Transmembrane</keyword>
<dbReference type="EMBL" id="CP015217">
    <property type="protein sequence ID" value="AOP32536.1"/>
    <property type="molecule type" value="Genomic_DNA"/>
</dbReference>
<sequence>MDQIKDKISSFGAFLSFAGIVSGALSFFNYNLKILMWIDNWGVATGWAIRAGLVAVGVIFYFVGKIGRDSATA</sequence>
<protein>
    <submittedName>
        <fullName evidence="2">Uncharacterized protein</fullName>
    </submittedName>
</protein>
<reference evidence="2 3" key="1">
    <citation type="submission" date="2016-04" db="EMBL/GenBank/DDBJ databases">
        <title>Complete genome seqeunce of Leptospira alstonii serovar Room22.</title>
        <authorList>
            <person name="Nally J.E."/>
            <person name="Bayles D.O."/>
            <person name="Hurley D."/>
            <person name="Fanning S."/>
            <person name="McMahon B.J."/>
            <person name="Arent Z."/>
        </authorList>
    </citation>
    <scope>NUCLEOTIDE SEQUENCE [LARGE SCALE GENOMIC DNA]</scope>
    <source>
        <strain evidence="2 3">GWTS #1</strain>
    </source>
</reference>
<keyword evidence="3" id="KW-1185">Reference proteome</keyword>
<feature type="transmembrane region" description="Helical" evidence="1">
    <location>
        <begin position="44"/>
        <end position="63"/>
    </location>
</feature>